<reference evidence="1" key="1">
    <citation type="submission" date="2020-06" db="EMBL/GenBank/DDBJ databases">
        <authorList>
            <consortium name="Plant Systems Biology data submission"/>
        </authorList>
    </citation>
    <scope>NUCLEOTIDE SEQUENCE</scope>
    <source>
        <strain evidence="1">D6</strain>
    </source>
</reference>
<keyword evidence="2" id="KW-1185">Reference proteome</keyword>
<accession>A0A9N8EBZ6</accession>
<dbReference type="AlphaFoldDB" id="A0A9N8EBZ6"/>
<name>A0A9N8EBZ6_9STRA</name>
<dbReference type="EMBL" id="CAICTM010000899">
    <property type="protein sequence ID" value="CAB9518043.1"/>
    <property type="molecule type" value="Genomic_DNA"/>
</dbReference>
<organism evidence="1 2">
    <name type="scientific">Seminavis robusta</name>
    <dbReference type="NCBI Taxonomy" id="568900"/>
    <lineage>
        <taxon>Eukaryota</taxon>
        <taxon>Sar</taxon>
        <taxon>Stramenopiles</taxon>
        <taxon>Ochrophyta</taxon>
        <taxon>Bacillariophyta</taxon>
        <taxon>Bacillariophyceae</taxon>
        <taxon>Bacillariophycidae</taxon>
        <taxon>Naviculales</taxon>
        <taxon>Naviculaceae</taxon>
        <taxon>Seminavis</taxon>
    </lineage>
</organism>
<evidence type="ECO:0000313" key="1">
    <source>
        <dbReference type="EMBL" id="CAB9518043.1"/>
    </source>
</evidence>
<comment type="caution">
    <text evidence="1">The sequence shown here is derived from an EMBL/GenBank/DDBJ whole genome shotgun (WGS) entry which is preliminary data.</text>
</comment>
<evidence type="ECO:0000313" key="2">
    <source>
        <dbReference type="Proteomes" id="UP001153069"/>
    </source>
</evidence>
<proteinExistence type="predicted"/>
<gene>
    <name evidence="1" type="ORF">SEMRO_901_G218070.1</name>
</gene>
<sequence>MASIANNLNNPHFDQVVIILDSATELSNCDHFRSKMKQFQRRFRRWSDDNQIHDVLLPKNKNKPILTCIDRPEGQPSYFDMFRYASNPDIVTSEVVIMGNADQAFDDSVSWASLIKNRTLLTLPTQGYQQDRAPPRVQAFFQFASTQGVSKRKSKTESGTVNIPNRCAKATTLSWDSYVFPRALLEEKISETAFQRGVLTGPNGEPNGMAYFPMNMQGAEDAALWAVTKKLRNIQVAYGCDIIKTWHFHAARKMHLSGGKQIHWDWQHPITISGKAHTRVEFNNTLLVPTPWRKPRDELDDAFVIQPAEFMQQ</sequence>
<dbReference type="Proteomes" id="UP001153069">
    <property type="component" value="Unassembled WGS sequence"/>
</dbReference>
<protein>
    <submittedName>
        <fullName evidence="1">Uncharacterized protein</fullName>
    </submittedName>
</protein>